<keyword evidence="10" id="KW-1185">Reference proteome</keyword>
<evidence type="ECO:0000256" key="4">
    <source>
        <dbReference type="ARBA" id="ARBA00023125"/>
    </source>
</evidence>
<evidence type="ECO:0000256" key="6">
    <source>
        <dbReference type="ARBA" id="ARBA00023242"/>
    </source>
</evidence>
<feature type="compositionally biased region" description="Polar residues" evidence="7">
    <location>
        <begin position="107"/>
        <end position="117"/>
    </location>
</feature>
<reference evidence="9" key="1">
    <citation type="journal article" date="2019" name="Beilstein J. Org. Chem.">
        <title>Nanangenines: drimane sesquiterpenoids as the dominant metabolite cohort of a novel Australian fungus, Aspergillus nanangensis.</title>
        <authorList>
            <person name="Lacey H.J."/>
            <person name="Gilchrist C.L.M."/>
            <person name="Crombie A."/>
            <person name="Kalaitzis J.A."/>
            <person name="Vuong D."/>
            <person name="Rutledge P.J."/>
            <person name="Turner P."/>
            <person name="Pitt J.I."/>
            <person name="Lacey E."/>
            <person name="Chooi Y.H."/>
            <person name="Piggott A.M."/>
        </authorList>
    </citation>
    <scope>NUCLEOTIDE SEQUENCE</scope>
    <source>
        <strain evidence="9">MST-FP2251</strain>
    </source>
</reference>
<dbReference type="CDD" id="cd00067">
    <property type="entry name" value="GAL4"/>
    <property type="match status" value="1"/>
</dbReference>
<dbReference type="InterPro" id="IPR050613">
    <property type="entry name" value="Sec_Metabolite_Reg"/>
</dbReference>
<evidence type="ECO:0000256" key="7">
    <source>
        <dbReference type="SAM" id="MobiDB-lite"/>
    </source>
</evidence>
<dbReference type="PROSITE" id="PS00463">
    <property type="entry name" value="ZN2_CY6_FUNGAL_1"/>
    <property type="match status" value="1"/>
</dbReference>
<organism evidence="9 10">
    <name type="scientific">Aspergillus nanangensis</name>
    <dbReference type="NCBI Taxonomy" id="2582783"/>
    <lineage>
        <taxon>Eukaryota</taxon>
        <taxon>Fungi</taxon>
        <taxon>Dikarya</taxon>
        <taxon>Ascomycota</taxon>
        <taxon>Pezizomycotina</taxon>
        <taxon>Eurotiomycetes</taxon>
        <taxon>Eurotiomycetidae</taxon>
        <taxon>Eurotiales</taxon>
        <taxon>Aspergillaceae</taxon>
        <taxon>Aspergillus</taxon>
        <taxon>Aspergillus subgen. Circumdati</taxon>
    </lineage>
</organism>
<dbReference type="GO" id="GO:0003677">
    <property type="term" value="F:DNA binding"/>
    <property type="evidence" value="ECO:0007669"/>
    <property type="project" value="UniProtKB-KW"/>
</dbReference>
<reference evidence="9" key="2">
    <citation type="submission" date="2020-02" db="EMBL/GenBank/DDBJ databases">
        <authorList>
            <person name="Gilchrist C.L.M."/>
            <person name="Chooi Y.-H."/>
        </authorList>
    </citation>
    <scope>NUCLEOTIDE SEQUENCE</scope>
    <source>
        <strain evidence="9">MST-FP2251</strain>
    </source>
</reference>
<dbReference type="SMART" id="SM00906">
    <property type="entry name" value="Fungal_trans"/>
    <property type="match status" value="1"/>
</dbReference>
<comment type="subcellular location">
    <subcellularLocation>
        <location evidence="1">Nucleus</location>
    </subcellularLocation>
</comment>
<feature type="compositionally biased region" description="Polar residues" evidence="7">
    <location>
        <begin position="1"/>
        <end position="10"/>
    </location>
</feature>
<dbReference type="InterPro" id="IPR001138">
    <property type="entry name" value="Zn2Cys6_DnaBD"/>
</dbReference>
<keyword evidence="3" id="KW-0805">Transcription regulation</keyword>
<dbReference type="GO" id="GO:0006351">
    <property type="term" value="P:DNA-templated transcription"/>
    <property type="evidence" value="ECO:0007669"/>
    <property type="project" value="InterPro"/>
</dbReference>
<feature type="domain" description="Zn(2)-C6 fungal-type" evidence="8">
    <location>
        <begin position="42"/>
        <end position="69"/>
    </location>
</feature>
<evidence type="ECO:0000313" key="10">
    <source>
        <dbReference type="Proteomes" id="UP001194746"/>
    </source>
</evidence>
<dbReference type="Pfam" id="PF00172">
    <property type="entry name" value="Zn_clus"/>
    <property type="match status" value="1"/>
</dbReference>
<evidence type="ECO:0000256" key="2">
    <source>
        <dbReference type="ARBA" id="ARBA00022723"/>
    </source>
</evidence>
<dbReference type="InterPro" id="IPR036864">
    <property type="entry name" value="Zn2-C6_fun-type_DNA-bd_sf"/>
</dbReference>
<comment type="caution">
    <text evidence="9">The sequence shown here is derived from an EMBL/GenBank/DDBJ whole genome shotgun (WGS) entry which is preliminary data.</text>
</comment>
<dbReference type="GO" id="GO:0008270">
    <property type="term" value="F:zinc ion binding"/>
    <property type="evidence" value="ECO:0007669"/>
    <property type="project" value="InterPro"/>
</dbReference>
<evidence type="ECO:0000256" key="1">
    <source>
        <dbReference type="ARBA" id="ARBA00004123"/>
    </source>
</evidence>
<keyword evidence="2" id="KW-0479">Metal-binding</keyword>
<dbReference type="PANTHER" id="PTHR31001">
    <property type="entry name" value="UNCHARACTERIZED TRANSCRIPTIONAL REGULATORY PROTEIN"/>
    <property type="match status" value="1"/>
</dbReference>
<dbReference type="GO" id="GO:0009893">
    <property type="term" value="P:positive regulation of metabolic process"/>
    <property type="evidence" value="ECO:0007669"/>
    <property type="project" value="UniProtKB-ARBA"/>
</dbReference>
<feature type="region of interest" description="Disordered" evidence="7">
    <location>
        <begin position="670"/>
        <end position="692"/>
    </location>
</feature>
<feature type="region of interest" description="Disordered" evidence="7">
    <location>
        <begin position="1"/>
        <end position="35"/>
    </location>
</feature>
<keyword evidence="4" id="KW-0238">DNA-binding</keyword>
<evidence type="ECO:0000313" key="9">
    <source>
        <dbReference type="EMBL" id="KAF9890653.1"/>
    </source>
</evidence>
<dbReference type="CDD" id="cd12148">
    <property type="entry name" value="fungal_TF_MHR"/>
    <property type="match status" value="1"/>
</dbReference>
<dbReference type="Proteomes" id="UP001194746">
    <property type="component" value="Unassembled WGS sequence"/>
</dbReference>
<dbReference type="Gene3D" id="4.10.240.10">
    <property type="entry name" value="Zn(2)-C6 fungal-type DNA-binding domain"/>
    <property type="match status" value="1"/>
</dbReference>
<feature type="region of interest" description="Disordered" evidence="7">
    <location>
        <begin position="101"/>
        <end position="158"/>
    </location>
</feature>
<keyword evidence="6" id="KW-0539">Nucleus</keyword>
<proteinExistence type="predicted"/>
<evidence type="ECO:0000256" key="3">
    <source>
        <dbReference type="ARBA" id="ARBA00023015"/>
    </source>
</evidence>
<dbReference type="Pfam" id="PF04082">
    <property type="entry name" value="Fungal_trans"/>
    <property type="match status" value="1"/>
</dbReference>
<dbReference type="GO" id="GO:0000981">
    <property type="term" value="F:DNA-binding transcription factor activity, RNA polymerase II-specific"/>
    <property type="evidence" value="ECO:0007669"/>
    <property type="project" value="InterPro"/>
</dbReference>
<dbReference type="GO" id="GO:0005634">
    <property type="term" value="C:nucleus"/>
    <property type="evidence" value="ECO:0007669"/>
    <property type="project" value="UniProtKB-SubCell"/>
</dbReference>
<protein>
    <recommendedName>
        <fullName evidence="8">Zn(2)-C6 fungal-type domain-containing protein</fullName>
    </recommendedName>
</protein>
<dbReference type="SMART" id="SM00066">
    <property type="entry name" value="GAL4"/>
    <property type="match status" value="1"/>
</dbReference>
<keyword evidence="5" id="KW-0804">Transcription</keyword>
<dbReference type="PANTHER" id="PTHR31001:SF40">
    <property type="entry name" value="ZN(II)2CYS6 TRANSCRIPTION FACTOR (EUROFUNG)"/>
    <property type="match status" value="1"/>
</dbReference>
<sequence length="875" mass="98741">MTSGDLQYTSGPGAALASQLDTDMPASHPQGKAKRRNRIIHSCLECRRRKMKCDKETPCTNCNTAGRDCEYVRPASKPGFREKLVEMKDAKDALDSAVLGTYRESRTMQARSHSQTEPVKRHRSTPILSDDDDDDGGDSSGDNEYLEPTPLAVDDAAYGDDIDDEADDLGVRIGRMCLSERIGGLYRPRISDEISSSLGRNDLGRPPYSFKEPSHRTTLVPSDAILFSYGDRVDLRKYLPDRHISDSLLQRYWAAVHPVARIVHRPSFAQRYETLWECVENGLPIPPSLAGIICAILLSAVISMSESETSDLGSGNGVRQALLDQLKQGTEAALSQCKLLRTSKVESVQALVAYMLPMCLDQISRAHSVLAGLLVRLAECMGLHRDPTEFGFSATECHSRRLIWYQVCYIDLKTSFLQGPRPFVHHDGYTTQLPLDVSLDLTPNQGQLPWNDMIFTMIRFEWQRMQRRCFTHRKRVDQRRMTLTQAISKIEQFRVNMDTKYGPYLYCASPSPVQRMAGLVLKIWLGMMYLYHLHRYMNSVTYRLPDRLRQIVLIKGTEMLEAAVELQSAPELEKWAWYSPAYQQYHTAFLLLVEVFKYPRRREASRVWKCLDFIFEEPLASLPPLNVAVHNSTLDKIINHRNVKARYLLTVISDSMRDYNETKRSKLPSHFNESMIGNTPEKPGDDLDPRLPMNYAHGEPETASAEVESTGLCNGKPTQVEYAHSYVHTSSSEPDANVHTGYSNSVPLLKVPYTGDNAWPPSSGQSSLWPMPGMQDSDRHSVPNLGLTHLYPADGDQYHNQSMSEVATASTSQRGSSGGDAAMDAIDPQVLDIDWNLWDTIFPPQINHGELDISDGYMWETNAPYHPSYTTFDHS</sequence>
<evidence type="ECO:0000259" key="8">
    <source>
        <dbReference type="PROSITE" id="PS00463"/>
    </source>
</evidence>
<dbReference type="SUPFAM" id="SSF57701">
    <property type="entry name" value="Zn2/Cys6 DNA-binding domain"/>
    <property type="match status" value="1"/>
</dbReference>
<dbReference type="AlphaFoldDB" id="A0AAD4GWM3"/>
<gene>
    <name evidence="9" type="ORF">FE257_005784</name>
</gene>
<dbReference type="EMBL" id="VCAU01000025">
    <property type="protein sequence ID" value="KAF9890653.1"/>
    <property type="molecule type" value="Genomic_DNA"/>
</dbReference>
<dbReference type="InterPro" id="IPR007219">
    <property type="entry name" value="XnlR_reg_dom"/>
</dbReference>
<accession>A0AAD4GWM3</accession>
<evidence type="ECO:0000256" key="5">
    <source>
        <dbReference type="ARBA" id="ARBA00023163"/>
    </source>
</evidence>
<name>A0AAD4GWM3_ASPNN</name>